<feature type="non-terminal residue" evidence="1">
    <location>
        <position position="61"/>
    </location>
</feature>
<dbReference type="EMBL" id="JABSTQ010011420">
    <property type="protein sequence ID" value="KAG0411581.1"/>
    <property type="molecule type" value="Genomic_DNA"/>
</dbReference>
<keyword evidence="2" id="KW-1185">Reference proteome</keyword>
<sequence length="61" mass="6302">MWPADDGGRQLCWGPRCAAVAWTTAASPGRTALARRGALPCASRTTSPGPLGKPNLDHVSS</sequence>
<comment type="caution">
    <text evidence="1">The sequence shown here is derived from an EMBL/GenBank/DDBJ whole genome shotgun (WGS) entry which is preliminary data.</text>
</comment>
<dbReference type="Proteomes" id="UP000805193">
    <property type="component" value="Unassembled WGS sequence"/>
</dbReference>
<organism evidence="1 2">
    <name type="scientific">Ixodes persulcatus</name>
    <name type="common">Taiga tick</name>
    <dbReference type="NCBI Taxonomy" id="34615"/>
    <lineage>
        <taxon>Eukaryota</taxon>
        <taxon>Metazoa</taxon>
        <taxon>Ecdysozoa</taxon>
        <taxon>Arthropoda</taxon>
        <taxon>Chelicerata</taxon>
        <taxon>Arachnida</taxon>
        <taxon>Acari</taxon>
        <taxon>Parasitiformes</taxon>
        <taxon>Ixodida</taxon>
        <taxon>Ixodoidea</taxon>
        <taxon>Ixodidae</taxon>
        <taxon>Ixodinae</taxon>
        <taxon>Ixodes</taxon>
    </lineage>
</organism>
<protein>
    <submittedName>
        <fullName evidence="1">Uncharacterized protein</fullName>
    </submittedName>
</protein>
<evidence type="ECO:0000313" key="1">
    <source>
        <dbReference type="EMBL" id="KAG0411581.1"/>
    </source>
</evidence>
<reference evidence="1 2" key="1">
    <citation type="journal article" date="2020" name="Cell">
        <title>Large-Scale Comparative Analyses of Tick Genomes Elucidate Their Genetic Diversity and Vector Capacities.</title>
        <authorList>
            <consortium name="Tick Genome and Microbiome Consortium (TIGMIC)"/>
            <person name="Jia N."/>
            <person name="Wang J."/>
            <person name="Shi W."/>
            <person name="Du L."/>
            <person name="Sun Y."/>
            <person name="Zhan W."/>
            <person name="Jiang J.F."/>
            <person name="Wang Q."/>
            <person name="Zhang B."/>
            <person name="Ji P."/>
            <person name="Bell-Sakyi L."/>
            <person name="Cui X.M."/>
            <person name="Yuan T.T."/>
            <person name="Jiang B.G."/>
            <person name="Yang W.F."/>
            <person name="Lam T.T."/>
            <person name="Chang Q.C."/>
            <person name="Ding S.J."/>
            <person name="Wang X.J."/>
            <person name="Zhu J.G."/>
            <person name="Ruan X.D."/>
            <person name="Zhao L."/>
            <person name="Wei J.T."/>
            <person name="Ye R.Z."/>
            <person name="Que T.C."/>
            <person name="Du C.H."/>
            <person name="Zhou Y.H."/>
            <person name="Cheng J.X."/>
            <person name="Dai P.F."/>
            <person name="Guo W.B."/>
            <person name="Han X.H."/>
            <person name="Huang E.J."/>
            <person name="Li L.F."/>
            <person name="Wei W."/>
            <person name="Gao Y.C."/>
            <person name="Liu J.Z."/>
            <person name="Shao H.Z."/>
            <person name="Wang X."/>
            <person name="Wang C.C."/>
            <person name="Yang T.C."/>
            <person name="Huo Q.B."/>
            <person name="Li W."/>
            <person name="Chen H.Y."/>
            <person name="Chen S.E."/>
            <person name="Zhou L.G."/>
            <person name="Ni X.B."/>
            <person name="Tian J.H."/>
            <person name="Sheng Y."/>
            <person name="Liu T."/>
            <person name="Pan Y.S."/>
            <person name="Xia L.Y."/>
            <person name="Li J."/>
            <person name="Zhao F."/>
            <person name="Cao W.C."/>
        </authorList>
    </citation>
    <scope>NUCLEOTIDE SEQUENCE [LARGE SCALE GENOMIC DNA]</scope>
    <source>
        <strain evidence="1">Iper-2018</strain>
    </source>
</reference>
<proteinExistence type="predicted"/>
<name>A0AC60NWP6_IXOPE</name>
<accession>A0AC60NWP6</accession>
<gene>
    <name evidence="1" type="ORF">HPB47_011311</name>
</gene>
<evidence type="ECO:0000313" key="2">
    <source>
        <dbReference type="Proteomes" id="UP000805193"/>
    </source>
</evidence>